<evidence type="ECO:0000256" key="3">
    <source>
        <dbReference type="ARBA" id="ARBA00022448"/>
    </source>
</evidence>
<keyword evidence="7 8" id="KW-0472">Membrane</keyword>
<feature type="transmembrane region" description="Helical" evidence="8">
    <location>
        <begin position="21"/>
        <end position="42"/>
    </location>
</feature>
<keyword evidence="5 8" id="KW-0812">Transmembrane</keyword>
<evidence type="ECO:0000256" key="1">
    <source>
        <dbReference type="ARBA" id="ARBA00004651"/>
    </source>
</evidence>
<name>A0A644VK01_9ZZZZ</name>
<keyword evidence="6 8" id="KW-1133">Transmembrane helix</keyword>
<dbReference type="Gene3D" id="3.40.1710.10">
    <property type="entry name" value="abc type-2 transporter like domain"/>
    <property type="match status" value="1"/>
</dbReference>
<dbReference type="PANTHER" id="PTHR30294:SF29">
    <property type="entry name" value="MULTIDRUG ABC TRANSPORTER PERMEASE YBHS-RELATED"/>
    <property type="match status" value="1"/>
</dbReference>
<dbReference type="Pfam" id="PF12698">
    <property type="entry name" value="ABC2_membrane_3"/>
    <property type="match status" value="1"/>
</dbReference>
<dbReference type="PANTHER" id="PTHR30294">
    <property type="entry name" value="MEMBRANE COMPONENT OF ABC TRANSPORTER YHHJ-RELATED"/>
    <property type="match status" value="1"/>
</dbReference>
<dbReference type="AlphaFoldDB" id="A0A644VK01"/>
<feature type="transmembrane region" description="Helical" evidence="8">
    <location>
        <begin position="259"/>
        <end position="283"/>
    </location>
</feature>
<protein>
    <submittedName>
        <fullName evidence="10">Putative multidrug ABC transporter permease YbhR</fullName>
    </submittedName>
</protein>
<comment type="subcellular location">
    <subcellularLocation>
        <location evidence="1">Cell membrane</location>
        <topology evidence="1">Multi-pass membrane protein</topology>
    </subcellularLocation>
</comment>
<reference evidence="10" key="1">
    <citation type="submission" date="2019-08" db="EMBL/GenBank/DDBJ databases">
        <authorList>
            <person name="Kucharzyk K."/>
            <person name="Murdoch R.W."/>
            <person name="Higgins S."/>
            <person name="Loffler F."/>
        </authorList>
    </citation>
    <scope>NUCLEOTIDE SEQUENCE</scope>
</reference>
<feature type="transmembrane region" description="Helical" evidence="8">
    <location>
        <begin position="332"/>
        <end position="365"/>
    </location>
</feature>
<dbReference type="GO" id="GO:0140359">
    <property type="term" value="F:ABC-type transporter activity"/>
    <property type="evidence" value="ECO:0007669"/>
    <property type="project" value="InterPro"/>
</dbReference>
<proteinExistence type="inferred from homology"/>
<evidence type="ECO:0000256" key="2">
    <source>
        <dbReference type="ARBA" id="ARBA00007783"/>
    </source>
</evidence>
<dbReference type="GO" id="GO:0005886">
    <property type="term" value="C:plasma membrane"/>
    <property type="evidence" value="ECO:0007669"/>
    <property type="project" value="UniProtKB-SubCell"/>
</dbReference>
<gene>
    <name evidence="10" type="primary">ybhR_15</name>
    <name evidence="10" type="ORF">SDC9_37717</name>
</gene>
<evidence type="ECO:0000256" key="8">
    <source>
        <dbReference type="SAM" id="Phobius"/>
    </source>
</evidence>
<dbReference type="EMBL" id="VSSQ01000335">
    <property type="protein sequence ID" value="MPL91641.1"/>
    <property type="molecule type" value="Genomic_DNA"/>
</dbReference>
<evidence type="ECO:0000313" key="10">
    <source>
        <dbReference type="EMBL" id="MPL91641.1"/>
    </source>
</evidence>
<evidence type="ECO:0000256" key="7">
    <source>
        <dbReference type="ARBA" id="ARBA00023136"/>
    </source>
</evidence>
<sequence>MVLERLSCMIKKEFIQIFRNSKMRAIVLVMPLVQSMVFGYAVTTDVKQVDTAVYDQDKTPESRELIDQFARSGYFKVKVAIRSDREIDELIDQAKVSAIIRIPPDYSANLAAGTTAAVQIIVDGTDSNTAGVVLNYAGGIIRNDALEILQKRTGAPGLETIGVNLQTRAWFNENLASRNFYVPGVIAVIIMLVTLLLTSMSVVREKEMGTMEQIIVTPITSAEFIIGKTMPSVILGFVNMILVTLISVFWFNIPVRGSIATLFVANGFYLMTTIGIGLLISTISDTQQQAMMSTFFFYLPAVLLSGFMFPIANMPEVVQAFTYLNPLRYFLIILRGIFLKGAGVTILWPQILALFVLGSLVLTLAVKRFHKNIA</sequence>
<dbReference type="InterPro" id="IPR013525">
    <property type="entry name" value="ABC2_TM"/>
</dbReference>
<accession>A0A644VK01</accession>
<keyword evidence="4" id="KW-1003">Cell membrane</keyword>
<feature type="domain" description="ABC transmembrane type-2" evidence="9">
    <location>
        <begin position="147"/>
        <end position="372"/>
    </location>
</feature>
<feature type="transmembrane region" description="Helical" evidence="8">
    <location>
        <begin position="295"/>
        <end position="312"/>
    </location>
</feature>
<comment type="similarity">
    <text evidence="2">Belongs to the ABC-2 integral membrane protein family.</text>
</comment>
<evidence type="ECO:0000256" key="6">
    <source>
        <dbReference type="ARBA" id="ARBA00022989"/>
    </source>
</evidence>
<feature type="transmembrane region" description="Helical" evidence="8">
    <location>
        <begin position="233"/>
        <end position="253"/>
    </location>
</feature>
<dbReference type="InterPro" id="IPR051449">
    <property type="entry name" value="ABC-2_transporter_component"/>
</dbReference>
<keyword evidence="3" id="KW-0813">Transport</keyword>
<evidence type="ECO:0000256" key="4">
    <source>
        <dbReference type="ARBA" id="ARBA00022475"/>
    </source>
</evidence>
<evidence type="ECO:0000256" key="5">
    <source>
        <dbReference type="ARBA" id="ARBA00022692"/>
    </source>
</evidence>
<dbReference type="InterPro" id="IPR047817">
    <property type="entry name" value="ABC2_TM_bact-type"/>
</dbReference>
<comment type="caution">
    <text evidence="10">The sequence shown here is derived from an EMBL/GenBank/DDBJ whole genome shotgun (WGS) entry which is preliminary data.</text>
</comment>
<evidence type="ECO:0000259" key="9">
    <source>
        <dbReference type="PROSITE" id="PS51012"/>
    </source>
</evidence>
<dbReference type="PROSITE" id="PS51012">
    <property type="entry name" value="ABC_TM2"/>
    <property type="match status" value="1"/>
</dbReference>
<feature type="transmembrane region" description="Helical" evidence="8">
    <location>
        <begin position="180"/>
        <end position="203"/>
    </location>
</feature>
<organism evidence="10">
    <name type="scientific">bioreactor metagenome</name>
    <dbReference type="NCBI Taxonomy" id="1076179"/>
    <lineage>
        <taxon>unclassified sequences</taxon>
        <taxon>metagenomes</taxon>
        <taxon>ecological metagenomes</taxon>
    </lineage>
</organism>